<dbReference type="EMBL" id="JAMQKB010000002">
    <property type="protein sequence ID" value="MDC3423817.1"/>
    <property type="molecule type" value="Genomic_DNA"/>
</dbReference>
<dbReference type="PANTHER" id="PTHR33452:SF1">
    <property type="entry name" value="INNER MEMBRANE PROTEIN YPHA-RELATED"/>
    <property type="match status" value="1"/>
</dbReference>
<evidence type="ECO:0000256" key="3">
    <source>
        <dbReference type="ARBA" id="ARBA00022475"/>
    </source>
</evidence>
<dbReference type="RefSeq" id="WP_272435576.1">
    <property type="nucleotide sequence ID" value="NZ_JAMQKB010000002.1"/>
</dbReference>
<dbReference type="Proteomes" id="UP001145050">
    <property type="component" value="Unassembled WGS sequence"/>
</dbReference>
<organism evidence="8 9">
    <name type="scientific">Terrihalobacillus insolitus</name>
    <dbReference type="NCBI Taxonomy" id="2950438"/>
    <lineage>
        <taxon>Bacteria</taxon>
        <taxon>Bacillati</taxon>
        <taxon>Bacillota</taxon>
        <taxon>Bacilli</taxon>
        <taxon>Bacillales</taxon>
        <taxon>Bacillaceae</taxon>
        <taxon>Terrihalobacillus</taxon>
    </lineage>
</organism>
<dbReference type="AlphaFoldDB" id="A0A9X4AKY9"/>
<evidence type="ECO:0000256" key="4">
    <source>
        <dbReference type="ARBA" id="ARBA00022692"/>
    </source>
</evidence>
<gene>
    <name evidence="8" type="ORF">NC797_04745</name>
</gene>
<proteinExistence type="inferred from homology"/>
<evidence type="ECO:0000256" key="5">
    <source>
        <dbReference type="ARBA" id="ARBA00022989"/>
    </source>
</evidence>
<sequence>MRGSYHTLDLIRYAVSYVFITSGLIKLLVGDYIQIFSNLGIPSPETVVLLVGLTEIICGCLILFKRYIKQATIILFIIVIGAFLFAKVPILHQGFLQFAFEARLDIVLLVLLTILWRSHK</sequence>
<dbReference type="InterPro" id="IPR051907">
    <property type="entry name" value="DoxX-like_oxidoreductase"/>
</dbReference>
<feature type="transmembrane region" description="Helical" evidence="7">
    <location>
        <begin position="71"/>
        <end position="90"/>
    </location>
</feature>
<name>A0A9X4AKY9_9BACI</name>
<comment type="caution">
    <text evidence="8">The sequence shown here is derived from an EMBL/GenBank/DDBJ whole genome shotgun (WGS) entry which is preliminary data.</text>
</comment>
<keyword evidence="4 7" id="KW-0812">Transmembrane</keyword>
<dbReference type="GO" id="GO:0005886">
    <property type="term" value="C:plasma membrane"/>
    <property type="evidence" value="ECO:0007669"/>
    <property type="project" value="UniProtKB-SubCell"/>
</dbReference>
<feature type="transmembrane region" description="Helical" evidence="7">
    <location>
        <begin position="47"/>
        <end position="64"/>
    </location>
</feature>
<evidence type="ECO:0000313" key="8">
    <source>
        <dbReference type="EMBL" id="MDC3423817.1"/>
    </source>
</evidence>
<dbReference type="InterPro" id="IPR032808">
    <property type="entry name" value="DoxX"/>
</dbReference>
<keyword evidence="5 7" id="KW-1133">Transmembrane helix</keyword>
<protein>
    <submittedName>
        <fullName evidence="8">DoxX family protein</fullName>
    </submittedName>
</protein>
<reference evidence="8" key="1">
    <citation type="submission" date="2022-06" db="EMBL/GenBank/DDBJ databases">
        <title>Aquibacillus sp. a new bacterium isolated from soil saline samples.</title>
        <authorList>
            <person name="Galisteo C."/>
            <person name="De La Haba R."/>
            <person name="Sanchez-Porro C."/>
            <person name="Ventosa A."/>
        </authorList>
    </citation>
    <scope>NUCLEOTIDE SEQUENCE</scope>
    <source>
        <strain evidence="8">3ASR75-11</strain>
    </source>
</reference>
<evidence type="ECO:0000256" key="2">
    <source>
        <dbReference type="ARBA" id="ARBA00006679"/>
    </source>
</evidence>
<keyword evidence="3" id="KW-1003">Cell membrane</keyword>
<evidence type="ECO:0000256" key="6">
    <source>
        <dbReference type="ARBA" id="ARBA00023136"/>
    </source>
</evidence>
<accession>A0A9X4AKY9</accession>
<keyword evidence="9" id="KW-1185">Reference proteome</keyword>
<keyword evidence="6 7" id="KW-0472">Membrane</keyword>
<dbReference type="Pfam" id="PF07681">
    <property type="entry name" value="DoxX"/>
    <property type="match status" value="1"/>
</dbReference>
<feature type="transmembrane region" description="Helical" evidence="7">
    <location>
        <begin position="96"/>
        <end position="116"/>
    </location>
</feature>
<evidence type="ECO:0000256" key="7">
    <source>
        <dbReference type="SAM" id="Phobius"/>
    </source>
</evidence>
<dbReference type="PANTHER" id="PTHR33452">
    <property type="entry name" value="OXIDOREDUCTASE CATD-RELATED"/>
    <property type="match status" value="1"/>
</dbReference>
<evidence type="ECO:0000313" key="9">
    <source>
        <dbReference type="Proteomes" id="UP001145050"/>
    </source>
</evidence>
<comment type="subcellular location">
    <subcellularLocation>
        <location evidence="1">Cell membrane</location>
        <topology evidence="1">Multi-pass membrane protein</topology>
    </subcellularLocation>
</comment>
<evidence type="ECO:0000256" key="1">
    <source>
        <dbReference type="ARBA" id="ARBA00004651"/>
    </source>
</evidence>
<comment type="similarity">
    <text evidence="2">Belongs to the DoxX family.</text>
</comment>
<feature type="transmembrane region" description="Helical" evidence="7">
    <location>
        <begin position="12"/>
        <end position="35"/>
    </location>
</feature>